<dbReference type="RefSeq" id="WP_038086058.1">
    <property type="nucleotide sequence ID" value="NZ_JMIR01000007.1"/>
</dbReference>
<evidence type="ECO:0008006" key="3">
    <source>
        <dbReference type="Google" id="ProtNLM"/>
    </source>
</evidence>
<accession>A0A074LPD0</accession>
<dbReference type="eggNOG" id="ENOG502Z8XT">
    <property type="taxonomic scope" value="Bacteria"/>
</dbReference>
<evidence type="ECO:0000313" key="2">
    <source>
        <dbReference type="Proteomes" id="UP000027931"/>
    </source>
</evidence>
<dbReference type="Proteomes" id="UP000027931">
    <property type="component" value="Unassembled WGS sequence"/>
</dbReference>
<comment type="caution">
    <text evidence="1">The sequence shown here is derived from an EMBL/GenBank/DDBJ whole genome shotgun (WGS) entry which is preliminary data.</text>
</comment>
<evidence type="ECO:0000313" key="1">
    <source>
        <dbReference type="EMBL" id="KEO84011.1"/>
    </source>
</evidence>
<dbReference type="Pfam" id="PF08741">
    <property type="entry name" value="YwhD"/>
    <property type="match status" value="1"/>
</dbReference>
<protein>
    <recommendedName>
        <fullName evidence="3">YwhD family protein</fullName>
    </recommendedName>
</protein>
<dbReference type="EMBL" id="JMIR01000007">
    <property type="protein sequence ID" value="KEO84011.1"/>
    <property type="molecule type" value="Genomic_DNA"/>
</dbReference>
<dbReference type="InterPro" id="IPR014852">
    <property type="entry name" value="YwhD"/>
</dbReference>
<dbReference type="AlphaFoldDB" id="A0A074LPD0"/>
<dbReference type="OrthoDB" id="2374547at2"/>
<proteinExistence type="predicted"/>
<name>A0A074LPD0_9BACL</name>
<organism evidence="1 2">
    <name type="scientific">Tumebacillus flagellatus</name>
    <dbReference type="NCBI Taxonomy" id="1157490"/>
    <lineage>
        <taxon>Bacteria</taxon>
        <taxon>Bacillati</taxon>
        <taxon>Bacillota</taxon>
        <taxon>Bacilli</taxon>
        <taxon>Bacillales</taxon>
        <taxon>Alicyclobacillaceae</taxon>
        <taxon>Tumebacillus</taxon>
    </lineage>
</organism>
<gene>
    <name evidence="1" type="ORF">EL26_07450</name>
</gene>
<dbReference type="STRING" id="1157490.EL26_07450"/>
<sequence length="154" mass="17301">MEQLNLTGRTEHGTPDDFATLSVVMIDGDDIFVDNGAIHGKSRLERGVDFRTYTKPEDVPNGRRIQEVWIQLKSFETGRGYYGIVSAEIVVNRDLMVGYKNVGPLVMAMEGAIKGKVQLPHLSSEQKTKLRDFMASFREDLWANTPDEIKAQLA</sequence>
<keyword evidence="2" id="KW-1185">Reference proteome</keyword>
<reference evidence="1 2" key="1">
    <citation type="journal article" date="2013" name="Int. J. Syst. Evol. Microbiol.">
        <title>Tumebacillus flagellatus sp. nov., an alpha-amylase/pullulanase-producing bacterium isolated from cassava wastewater.</title>
        <authorList>
            <person name="Wang Q."/>
            <person name="Xie N."/>
            <person name="Qin Y."/>
            <person name="Shen N."/>
            <person name="Zhu J."/>
            <person name="Mi H."/>
            <person name="Huang R."/>
        </authorList>
    </citation>
    <scope>NUCLEOTIDE SEQUENCE [LARGE SCALE GENOMIC DNA]</scope>
    <source>
        <strain evidence="1 2">GST4</strain>
    </source>
</reference>